<reference evidence="2" key="1">
    <citation type="journal article" date="2019" name="Int. J. Syst. Evol. Microbiol.">
        <title>The Global Catalogue of Microorganisms (GCM) 10K type strain sequencing project: providing services to taxonomists for standard genome sequencing and annotation.</title>
        <authorList>
            <consortium name="The Broad Institute Genomics Platform"/>
            <consortium name="The Broad Institute Genome Sequencing Center for Infectious Disease"/>
            <person name="Wu L."/>
            <person name="Ma J."/>
        </authorList>
    </citation>
    <scope>NUCLEOTIDE SEQUENCE [LARGE SCALE GENOMIC DNA]</scope>
    <source>
        <strain evidence="2">CGMCC 4.7371</strain>
    </source>
</reference>
<evidence type="ECO:0000313" key="1">
    <source>
        <dbReference type="EMBL" id="GGO88471.1"/>
    </source>
</evidence>
<comment type="caution">
    <text evidence="1">The sequence shown here is derived from an EMBL/GenBank/DDBJ whole genome shotgun (WGS) entry which is preliminary data.</text>
</comment>
<protein>
    <submittedName>
        <fullName evidence="1">Uncharacterized protein</fullName>
    </submittedName>
</protein>
<accession>A0ABQ2N9K1</accession>
<dbReference type="Proteomes" id="UP000655410">
    <property type="component" value="Unassembled WGS sequence"/>
</dbReference>
<organism evidence="1 2">
    <name type="scientific">Nocardioides phosphati</name>
    <dbReference type="NCBI Taxonomy" id="1867775"/>
    <lineage>
        <taxon>Bacteria</taxon>
        <taxon>Bacillati</taxon>
        <taxon>Actinomycetota</taxon>
        <taxon>Actinomycetes</taxon>
        <taxon>Propionibacteriales</taxon>
        <taxon>Nocardioidaceae</taxon>
        <taxon>Nocardioides</taxon>
    </lineage>
</organism>
<dbReference type="EMBL" id="BMNI01000003">
    <property type="protein sequence ID" value="GGO88471.1"/>
    <property type="molecule type" value="Genomic_DNA"/>
</dbReference>
<keyword evidence="2" id="KW-1185">Reference proteome</keyword>
<proteinExistence type="predicted"/>
<evidence type="ECO:0000313" key="2">
    <source>
        <dbReference type="Proteomes" id="UP000655410"/>
    </source>
</evidence>
<name>A0ABQ2N9K1_9ACTN</name>
<gene>
    <name evidence="1" type="ORF">GCM10011584_15540</name>
</gene>
<sequence>MGKAFMATDQTSAPGADAAATVAAWRSLASSNPPDAAEAAWSRILELQDLGRTDRKQADALLNDLFRAGSPARGLDGPTDGILVLTTTTKLTDVALKALTSAWMPWEGKRFDADAGTGDNRMTDDATVVGKVLWPLYSMKDSLAGKVAFDFTTYVEPGVEDPDIEVMVIDYADIKDNPRLLIRSIRDELVELVPGAYLGKVLYRLPTKSYAKLGYFALRTP</sequence>